<evidence type="ECO:0000313" key="1">
    <source>
        <dbReference type="EMBL" id="GEP01937.1"/>
    </source>
</evidence>
<dbReference type="Proteomes" id="UP000321258">
    <property type="component" value="Unassembled WGS sequence"/>
</dbReference>
<dbReference type="InterPro" id="IPR029058">
    <property type="entry name" value="AB_hydrolase_fold"/>
</dbReference>
<dbReference type="SUPFAM" id="SSF53474">
    <property type="entry name" value="alpha/beta-Hydrolases"/>
    <property type="match status" value="1"/>
</dbReference>
<comment type="caution">
    <text evidence="1">The sequence shown here is derived from an EMBL/GenBank/DDBJ whole genome shotgun (WGS) entry which is preliminary data.</text>
</comment>
<keyword evidence="2" id="KW-1185">Reference proteome</keyword>
<protein>
    <recommendedName>
        <fullName evidence="3">Alpha/beta hydrolase</fullName>
    </recommendedName>
</protein>
<proteinExistence type="predicted"/>
<dbReference type="RefSeq" id="WP_147082658.1">
    <property type="nucleotide sequence ID" value="NZ_BJZT01000073.1"/>
</dbReference>
<dbReference type="AlphaFoldDB" id="A0A512IW42"/>
<dbReference type="OrthoDB" id="6871537at2"/>
<name>A0A512IW42_9HYPH</name>
<sequence>MELEPLAGVDLMRRRGATRTLFIYFTSLQLDWDQNSLPWRFDFVNTAIKYNQNAIFVRDRSNLWYQYGLPHVAQNVVGLAKIIKDETRSFDRIVCIGPSMGGYAALLFGHLLEADLAFGISPQIRIGRTYSQELSDPRFEAWYAPLESGSPTPQFFALDQVLPVEGYVRYHVIVGSDAWVDHQHANLISSRPDFKLIQAENCGHNDVGAWCLNHNLFFDID</sequence>
<dbReference type="EMBL" id="BJZT01000073">
    <property type="protein sequence ID" value="GEP01937.1"/>
    <property type="molecule type" value="Genomic_DNA"/>
</dbReference>
<accession>A0A512IW42</accession>
<organism evidence="1 2">
    <name type="scientific">Methylobacterium haplocladii</name>
    <dbReference type="NCBI Taxonomy" id="1176176"/>
    <lineage>
        <taxon>Bacteria</taxon>
        <taxon>Pseudomonadati</taxon>
        <taxon>Pseudomonadota</taxon>
        <taxon>Alphaproteobacteria</taxon>
        <taxon>Hyphomicrobiales</taxon>
        <taxon>Methylobacteriaceae</taxon>
        <taxon>Methylobacterium</taxon>
    </lineage>
</organism>
<reference evidence="1 2" key="1">
    <citation type="submission" date="2019-07" db="EMBL/GenBank/DDBJ databases">
        <title>Whole genome shotgun sequence of Methylobacterium haplocladii NBRC 107714.</title>
        <authorList>
            <person name="Hosoyama A."/>
            <person name="Uohara A."/>
            <person name="Ohji S."/>
            <person name="Ichikawa N."/>
        </authorList>
    </citation>
    <scope>NUCLEOTIDE SEQUENCE [LARGE SCALE GENOMIC DNA]</scope>
    <source>
        <strain evidence="1 2">NBRC 107714</strain>
    </source>
</reference>
<gene>
    <name evidence="1" type="ORF">MHA02_43240</name>
</gene>
<evidence type="ECO:0008006" key="3">
    <source>
        <dbReference type="Google" id="ProtNLM"/>
    </source>
</evidence>
<evidence type="ECO:0000313" key="2">
    <source>
        <dbReference type="Proteomes" id="UP000321258"/>
    </source>
</evidence>